<organism evidence="4 5">
    <name type="scientific">Novipirellula herctigrandis</name>
    <dbReference type="NCBI Taxonomy" id="2527986"/>
    <lineage>
        <taxon>Bacteria</taxon>
        <taxon>Pseudomonadati</taxon>
        <taxon>Planctomycetota</taxon>
        <taxon>Planctomycetia</taxon>
        <taxon>Pirellulales</taxon>
        <taxon>Pirellulaceae</taxon>
        <taxon>Novipirellula</taxon>
    </lineage>
</organism>
<evidence type="ECO:0000256" key="1">
    <source>
        <dbReference type="ARBA" id="ARBA00022729"/>
    </source>
</evidence>
<keyword evidence="3" id="KW-0472">Membrane</keyword>
<dbReference type="InterPro" id="IPR041916">
    <property type="entry name" value="Anti_sigma_zinc_sf"/>
</dbReference>
<dbReference type="Proteomes" id="UP000315010">
    <property type="component" value="Unassembled WGS sequence"/>
</dbReference>
<feature type="region of interest" description="Disordered" evidence="2">
    <location>
        <begin position="519"/>
        <end position="540"/>
    </location>
</feature>
<proteinExistence type="predicted"/>
<reference evidence="4 5" key="1">
    <citation type="submission" date="2019-02" db="EMBL/GenBank/DDBJ databases">
        <title>Deep-cultivation of Planctomycetes and their phenomic and genomic characterization uncovers novel biology.</title>
        <authorList>
            <person name="Wiegand S."/>
            <person name="Jogler M."/>
            <person name="Boedeker C."/>
            <person name="Pinto D."/>
            <person name="Vollmers J."/>
            <person name="Rivas-Marin E."/>
            <person name="Kohn T."/>
            <person name="Peeters S.H."/>
            <person name="Heuer A."/>
            <person name="Rast P."/>
            <person name="Oberbeckmann S."/>
            <person name="Bunk B."/>
            <person name="Jeske O."/>
            <person name="Meyerdierks A."/>
            <person name="Storesund J.E."/>
            <person name="Kallscheuer N."/>
            <person name="Luecker S."/>
            <person name="Lage O.M."/>
            <person name="Pohl T."/>
            <person name="Merkel B.J."/>
            <person name="Hornburger P."/>
            <person name="Mueller R.-W."/>
            <person name="Bruemmer F."/>
            <person name="Labrenz M."/>
            <person name="Spormann A.M."/>
            <person name="Op Den Camp H."/>
            <person name="Overmann J."/>
            <person name="Amann R."/>
            <person name="Jetten M.S.M."/>
            <person name="Mascher T."/>
            <person name="Medema M.H."/>
            <person name="Devos D.P."/>
            <person name="Kaster A.-K."/>
            <person name="Ovreas L."/>
            <person name="Rohde M."/>
            <person name="Galperin M.Y."/>
            <person name="Jogler C."/>
        </authorList>
    </citation>
    <scope>NUCLEOTIDE SEQUENCE [LARGE SCALE GENOMIC DNA]</scope>
    <source>
        <strain evidence="4 5">CA13</strain>
    </source>
</reference>
<comment type="caution">
    <text evidence="4">The sequence shown here is derived from an EMBL/GenBank/DDBJ whole genome shotgun (WGS) entry which is preliminary data.</text>
</comment>
<evidence type="ECO:0008006" key="6">
    <source>
        <dbReference type="Google" id="ProtNLM"/>
    </source>
</evidence>
<dbReference type="OrthoDB" id="291826at2"/>
<protein>
    <recommendedName>
        <fullName evidence="6">Zinc-finger domain-containing protein</fullName>
    </recommendedName>
</protein>
<accession>A0A5C5ZAD2</accession>
<sequence>MNDLHHHCELWAEPISLLAAGCLSTDEERDVRRHFETCPDCRERFGQLTQLCGALADAQLPVNVAETGIVERVMSAVASEETRRPLVCAQAEMIQPSRLTRSLNRWRWIMRSPVSRIAAAAIIVLAIGVAMLFQGGGVVLAFADFAAPILEAKTVKCKMIIETKGPPARTITSEIMTLGGTRMRQVTELPDMPKFVVIQDFSQGKSLTLDPASKTATVITSTRNRKNETLEYDAFVFLRLFQHVAEDKPGIEHERLGEKEIDGRKVVGFHIRSQPHDFSLWGDPETGLPVRLEMTSGMEGSVKTTFSDFEFNVDMDESLFSLEPPAGYTVRNAKADGSPAAPGEKDLIEMFREYSELFDGAFPDSLDFLTTTTIAGKKATLRMMTQNFWENLAPATGKPNEVQRRKLEELMHTVIEGKLNEEQIAEQMEEFIETHGLKTKEVGEAQPQETEEFGLDQINEILQRIQRGLNFAIRLSPNANAHYVGKGVSFGAADTPIFWYRPKDSKNYRVIYADLSVRDSDTPPEVTKGQPVPAPSGPKE</sequence>
<feature type="transmembrane region" description="Helical" evidence="3">
    <location>
        <begin position="117"/>
        <end position="143"/>
    </location>
</feature>
<evidence type="ECO:0000256" key="2">
    <source>
        <dbReference type="SAM" id="MobiDB-lite"/>
    </source>
</evidence>
<dbReference type="InterPro" id="IPR052944">
    <property type="entry name" value="Sporulation_related"/>
</dbReference>
<dbReference type="PANTHER" id="PTHR37507:SF2">
    <property type="entry name" value="SPORULATION PROTEIN YDCC"/>
    <property type="match status" value="1"/>
</dbReference>
<dbReference type="Gene3D" id="2.50.20.10">
    <property type="entry name" value="Lipoprotein localisation LolA/LolB/LppX"/>
    <property type="match status" value="1"/>
</dbReference>
<dbReference type="AlphaFoldDB" id="A0A5C5ZAD2"/>
<dbReference type="PANTHER" id="PTHR37507">
    <property type="entry name" value="SPORULATION PROTEIN YDCC"/>
    <property type="match status" value="1"/>
</dbReference>
<name>A0A5C5ZAD2_9BACT</name>
<keyword evidence="3" id="KW-1133">Transmembrane helix</keyword>
<gene>
    <name evidence="4" type="ORF">CA13_57710</name>
</gene>
<dbReference type="Gene3D" id="1.10.10.1320">
    <property type="entry name" value="Anti-sigma factor, zinc-finger domain"/>
    <property type="match status" value="1"/>
</dbReference>
<evidence type="ECO:0000313" key="5">
    <source>
        <dbReference type="Proteomes" id="UP000315010"/>
    </source>
</evidence>
<dbReference type="RefSeq" id="WP_146401945.1">
    <property type="nucleotide sequence ID" value="NZ_SJPJ01000001.1"/>
</dbReference>
<keyword evidence="1" id="KW-0732">Signal</keyword>
<keyword evidence="3" id="KW-0812">Transmembrane</keyword>
<dbReference type="InterPro" id="IPR029046">
    <property type="entry name" value="LolA/LolB/LppX"/>
</dbReference>
<keyword evidence="5" id="KW-1185">Reference proteome</keyword>
<dbReference type="SUPFAM" id="SSF89392">
    <property type="entry name" value="Prokaryotic lipoproteins and lipoprotein localization factors"/>
    <property type="match status" value="1"/>
</dbReference>
<dbReference type="EMBL" id="SJPJ01000001">
    <property type="protein sequence ID" value="TWT84294.1"/>
    <property type="molecule type" value="Genomic_DNA"/>
</dbReference>
<evidence type="ECO:0000313" key="4">
    <source>
        <dbReference type="EMBL" id="TWT84294.1"/>
    </source>
</evidence>
<evidence type="ECO:0000256" key="3">
    <source>
        <dbReference type="SAM" id="Phobius"/>
    </source>
</evidence>